<dbReference type="SUPFAM" id="SSF53067">
    <property type="entry name" value="Actin-like ATPase domain"/>
    <property type="match status" value="2"/>
</dbReference>
<dbReference type="InterPro" id="IPR052519">
    <property type="entry name" value="Euk-type_GlcNAc_Kinase"/>
</dbReference>
<dbReference type="Pfam" id="PF01869">
    <property type="entry name" value="BcrAD_BadFG"/>
    <property type="match status" value="1"/>
</dbReference>
<proteinExistence type="predicted"/>
<accession>A0A4S4JUI7</accession>
<reference evidence="2 3" key="1">
    <citation type="submission" date="2014-01" db="EMBL/GenBank/DDBJ databases">
        <title>Draft genome sequencing of Bacillus alcalophilus CGMCC 1.3604.</title>
        <authorList>
            <person name="Yang J."/>
            <person name="Diao L."/>
            <person name="Yang S."/>
        </authorList>
    </citation>
    <scope>NUCLEOTIDE SEQUENCE [LARGE SCALE GENOMIC DNA]</scope>
    <source>
        <strain evidence="2 3">CGMCC 1.3604</strain>
    </source>
</reference>
<dbReference type="Gene3D" id="3.30.420.40">
    <property type="match status" value="2"/>
</dbReference>
<dbReference type="EMBL" id="JALP01000318">
    <property type="protein sequence ID" value="THG88744.1"/>
    <property type="molecule type" value="Genomic_DNA"/>
</dbReference>
<feature type="domain" description="ATPase BadF/BadG/BcrA/BcrD type" evidence="1">
    <location>
        <begin position="4"/>
        <end position="301"/>
    </location>
</feature>
<dbReference type="InterPro" id="IPR002731">
    <property type="entry name" value="ATPase_BadF"/>
</dbReference>
<dbReference type="InterPro" id="IPR043129">
    <property type="entry name" value="ATPase_NBD"/>
</dbReference>
<evidence type="ECO:0000259" key="1">
    <source>
        <dbReference type="Pfam" id="PF01869"/>
    </source>
</evidence>
<evidence type="ECO:0000313" key="3">
    <source>
        <dbReference type="Proteomes" id="UP000297014"/>
    </source>
</evidence>
<sequence length="320" mass="34259">MYVIGIDGGGTKTTGVLVSEKGHVAAEITVGATNPNSVGMEQAKEELKQLLFALKEQNELAYQQVSSLFAGLSGMEGTNRQEVIKEFLQKLIPGILVEVDNDAIIALYSGTMGLPGVVQISGTGSITYGVDRDNNRYRVGGWGYLVGDEGSGYAIGKAGVSAVFQAYDGTGNETLLTKLILTHFQIDNPAALIPFIYEEKARETIASLSRHVMAAADQKDGVALQILNEQAELLGHQIATLIKRGNVRTDTSLPIVLTGGVMNRADLLQAGIEKQLKEHKIYSFHFVLPKIAPVGGAVIAALRAEVGKVDGEFMVNFIKE</sequence>
<comment type="caution">
    <text evidence="2">The sequence shown here is derived from an EMBL/GenBank/DDBJ whole genome shotgun (WGS) entry which is preliminary data.</text>
</comment>
<dbReference type="PANTHER" id="PTHR43190:SF3">
    <property type="entry name" value="N-ACETYL-D-GLUCOSAMINE KINASE"/>
    <property type="match status" value="1"/>
</dbReference>
<evidence type="ECO:0000313" key="2">
    <source>
        <dbReference type="EMBL" id="THG88744.1"/>
    </source>
</evidence>
<dbReference type="OrthoDB" id="9772633at2"/>
<name>A0A4S4JUI7_ALKAL</name>
<dbReference type="AlphaFoldDB" id="A0A4S4JUI7"/>
<dbReference type="Proteomes" id="UP000297014">
    <property type="component" value="Unassembled WGS sequence"/>
</dbReference>
<dbReference type="PANTHER" id="PTHR43190">
    <property type="entry name" value="N-ACETYL-D-GLUCOSAMINE KINASE"/>
    <property type="match status" value="1"/>
</dbReference>
<gene>
    <name evidence="2" type="ORF">AJ85_00255</name>
</gene>
<protein>
    <recommendedName>
        <fullName evidence="1">ATPase BadF/BadG/BcrA/BcrD type domain-containing protein</fullName>
    </recommendedName>
</protein>
<dbReference type="CDD" id="cd24007">
    <property type="entry name" value="ASKHA_NBD_eukNAGK-like"/>
    <property type="match status" value="1"/>
</dbReference>
<organism evidence="2 3">
    <name type="scientific">Alkalihalobacillus alcalophilus ATCC 27647 = CGMCC 1.3604</name>
    <dbReference type="NCBI Taxonomy" id="1218173"/>
    <lineage>
        <taxon>Bacteria</taxon>
        <taxon>Bacillati</taxon>
        <taxon>Bacillota</taxon>
        <taxon>Bacilli</taxon>
        <taxon>Bacillales</taxon>
        <taxon>Bacillaceae</taxon>
        <taxon>Alkalihalobacillus</taxon>
    </lineage>
</organism>
<dbReference type="RefSeq" id="WP_003321338.1">
    <property type="nucleotide sequence ID" value="NZ_ALPT02000002.1"/>
</dbReference>